<name>A0A1J4L1D7_9EUKA</name>
<dbReference type="Proteomes" id="UP000179807">
    <property type="component" value="Unassembled WGS sequence"/>
</dbReference>
<proteinExistence type="predicted"/>
<dbReference type="AlphaFoldDB" id="A0A1J4L1D7"/>
<evidence type="ECO:0000256" key="1">
    <source>
        <dbReference type="SAM" id="MobiDB-lite"/>
    </source>
</evidence>
<dbReference type="RefSeq" id="XP_068368910.1">
    <property type="nucleotide sequence ID" value="XM_068497434.1"/>
</dbReference>
<keyword evidence="3" id="KW-1185">Reference proteome</keyword>
<gene>
    <name evidence="2" type="ORF">TRFO_13760</name>
</gene>
<dbReference type="GeneID" id="94832138"/>
<sequence length="147" mass="17125">MEQSEGEIAIQQAKLHELLEKHPEYKEYDQIFQKMKESLSIEIQNTRNLLIEKMKVLNDAADSKFDELYNKCNARLRKAYQMQYSSTGTQNSINQTKKVTANDQKNLNDENDTESESDEHHKKSSDDDLDNILFGVPSDDCEEEFIE</sequence>
<organism evidence="2 3">
    <name type="scientific">Tritrichomonas foetus</name>
    <dbReference type="NCBI Taxonomy" id="1144522"/>
    <lineage>
        <taxon>Eukaryota</taxon>
        <taxon>Metamonada</taxon>
        <taxon>Parabasalia</taxon>
        <taxon>Tritrichomonadida</taxon>
        <taxon>Tritrichomonadidae</taxon>
        <taxon>Tritrichomonas</taxon>
    </lineage>
</organism>
<evidence type="ECO:0000313" key="3">
    <source>
        <dbReference type="Proteomes" id="UP000179807"/>
    </source>
</evidence>
<protein>
    <submittedName>
        <fullName evidence="2">Uncharacterized protein</fullName>
    </submittedName>
</protein>
<dbReference type="EMBL" id="MLAK01000186">
    <property type="protein sequence ID" value="OHT15774.1"/>
    <property type="molecule type" value="Genomic_DNA"/>
</dbReference>
<evidence type="ECO:0000313" key="2">
    <source>
        <dbReference type="EMBL" id="OHT15774.1"/>
    </source>
</evidence>
<feature type="region of interest" description="Disordered" evidence="1">
    <location>
        <begin position="84"/>
        <end position="147"/>
    </location>
</feature>
<accession>A0A1J4L1D7</accession>
<feature type="compositionally biased region" description="Polar residues" evidence="1">
    <location>
        <begin position="84"/>
        <end position="105"/>
    </location>
</feature>
<comment type="caution">
    <text evidence="2">The sequence shown here is derived from an EMBL/GenBank/DDBJ whole genome shotgun (WGS) entry which is preliminary data.</text>
</comment>
<reference evidence="2" key="1">
    <citation type="submission" date="2016-10" db="EMBL/GenBank/DDBJ databases">
        <authorList>
            <person name="Benchimol M."/>
            <person name="Almeida L.G."/>
            <person name="Vasconcelos A.T."/>
            <person name="Perreira-Neves A."/>
            <person name="Rosa I.A."/>
            <person name="Tasca T."/>
            <person name="Bogo M.R."/>
            <person name="de Souza W."/>
        </authorList>
    </citation>
    <scope>NUCLEOTIDE SEQUENCE [LARGE SCALE GENOMIC DNA]</scope>
    <source>
        <strain evidence="2">K</strain>
    </source>
</reference>
<dbReference type="VEuPathDB" id="TrichDB:TRFO_13760"/>